<dbReference type="SMART" id="SM01236">
    <property type="entry name" value="Haem_oxygenase_2"/>
    <property type="match status" value="1"/>
</dbReference>
<dbReference type="InterPro" id="IPR016084">
    <property type="entry name" value="Haem_Oase-like_multi-hlx"/>
</dbReference>
<sequence length="473" mass="55126">MFVITKLSSPESSIKNHNHQFNNFKDWINFFQDQQISTAVKTEQAENYLRDLIQQVDVAGLEWLDQPRHVEQHFLEQHHQTCAIFQSYVERRKKQQGREYFPTVSHAFEFIAKVSPVKLVDGSWLYSTVQNWNRPETKDLIYIYLEELGMGHTRANHVTMYRDLLNHYELNSYAEQLDASYYEQAAVQLALAYAPPEYLPLVIGFNLGYEQLPLHLLITNYELSELGIDPHYFNVHITIDNAHNGHAQKSLQAYFDHYALAEDPAQYLDLIKKGYVLNDIGKSSTQIIKQLDTEKLALKVFQNKALIGQYIHNQKCQFNGKTINEWLSDPAQIADFLKVMIEKGWIVKDAPVEQSRFWKMIDDPDGKMFGVFNATEKQIIKDWIQGETFAARLSSRSRSQVHNQMEPVLNRIDQQQIHQLKSRLNRCAAAEQKIDLLIPYVAPYMHHQEVGLWATRQLSQLLFPFQTQAMTYS</sequence>
<dbReference type="Proteomes" id="UP000186931">
    <property type="component" value="Unassembled WGS sequence"/>
</dbReference>
<reference evidence="1 2" key="1">
    <citation type="submission" date="2016-10" db="EMBL/GenBank/DDBJ databases">
        <title>Genome of airborne Acinetobacter sp. 5-2Ac02 in the hospital environment: Species near to Acinetobacter towneri.</title>
        <authorList>
            <person name="Barbosa B."/>
            <person name="Fernandez-Garcia L."/>
            <person name="Gato E."/>
            <person name="Leao R."/>
            <person name="Albano R."/>
            <person name="Fernandez B."/>
            <person name="Fernandez-Cuenca F."/>
            <person name="Marques E."/>
            <person name="Tomas M."/>
        </authorList>
    </citation>
    <scope>NUCLEOTIDE SEQUENCE [LARGE SCALE GENOMIC DNA]</scope>
    <source>
        <strain evidence="1 2">5-2Ac02</strain>
    </source>
</reference>
<dbReference type="Pfam" id="PF14518">
    <property type="entry name" value="Haem_oxygenas_2"/>
    <property type="match status" value="1"/>
</dbReference>
<name>A0A1E8E584_9GAMM</name>
<gene>
    <name evidence="1" type="ORF">BJN41_01275</name>
</gene>
<evidence type="ECO:0000313" key="1">
    <source>
        <dbReference type="EMBL" id="OFE44775.1"/>
    </source>
</evidence>
<dbReference type="EMBL" id="MKQS01000001">
    <property type="protein sequence ID" value="OFE44775.1"/>
    <property type="molecule type" value="Genomic_DNA"/>
</dbReference>
<protein>
    <recommendedName>
        <fullName evidence="3">Iron-containing redox enzyme family protein</fullName>
    </recommendedName>
</protein>
<evidence type="ECO:0000313" key="2">
    <source>
        <dbReference type="Proteomes" id="UP000186931"/>
    </source>
</evidence>
<dbReference type="STRING" id="202956.BJN41_01275"/>
<organism evidence="1 2">
    <name type="scientific">Acinetobacter towneri</name>
    <dbReference type="NCBI Taxonomy" id="202956"/>
    <lineage>
        <taxon>Bacteria</taxon>
        <taxon>Pseudomonadati</taxon>
        <taxon>Pseudomonadota</taxon>
        <taxon>Gammaproteobacteria</taxon>
        <taxon>Moraxellales</taxon>
        <taxon>Moraxellaceae</taxon>
        <taxon>Acinetobacter</taxon>
    </lineage>
</organism>
<dbReference type="AlphaFoldDB" id="A0A1E8E584"/>
<evidence type="ECO:0008006" key="3">
    <source>
        <dbReference type="Google" id="ProtNLM"/>
    </source>
</evidence>
<accession>A0A1E8E584</accession>
<proteinExistence type="predicted"/>
<dbReference type="RefSeq" id="WP_019836353.1">
    <property type="nucleotide sequence ID" value="NZ_CP183897.1"/>
</dbReference>
<dbReference type="Gene3D" id="1.20.910.10">
    <property type="entry name" value="Heme oxygenase-like"/>
    <property type="match status" value="1"/>
</dbReference>
<comment type="caution">
    <text evidence="1">The sequence shown here is derived from an EMBL/GenBank/DDBJ whole genome shotgun (WGS) entry which is preliminary data.</text>
</comment>